<keyword evidence="2" id="KW-1133">Transmembrane helix</keyword>
<evidence type="ECO:0000313" key="3">
    <source>
        <dbReference type="EMBL" id="MBC5726880.1"/>
    </source>
</evidence>
<feature type="region of interest" description="Disordered" evidence="1">
    <location>
        <begin position="143"/>
        <end position="162"/>
    </location>
</feature>
<evidence type="ECO:0000256" key="2">
    <source>
        <dbReference type="SAM" id="Phobius"/>
    </source>
</evidence>
<feature type="transmembrane region" description="Helical" evidence="2">
    <location>
        <begin position="18"/>
        <end position="35"/>
    </location>
</feature>
<dbReference type="EMBL" id="JACOPL010000052">
    <property type="protein sequence ID" value="MBC5726880.1"/>
    <property type="molecule type" value="Genomic_DNA"/>
</dbReference>
<keyword evidence="4" id="KW-1185">Reference proteome</keyword>
<gene>
    <name evidence="3" type="ORF">H8S45_15685</name>
</gene>
<name>A0A923LZG1_9FIRM</name>
<feature type="compositionally biased region" description="Polar residues" evidence="1">
    <location>
        <begin position="143"/>
        <end position="153"/>
    </location>
</feature>
<accession>A0A923LZG1</accession>
<dbReference type="AlphaFoldDB" id="A0A923LZG1"/>
<feature type="transmembrane region" description="Helical" evidence="2">
    <location>
        <begin position="47"/>
        <end position="72"/>
    </location>
</feature>
<proteinExistence type="predicted"/>
<evidence type="ECO:0000313" key="4">
    <source>
        <dbReference type="Proteomes" id="UP000606499"/>
    </source>
</evidence>
<keyword evidence="2" id="KW-0472">Membrane</keyword>
<evidence type="ECO:0000256" key="1">
    <source>
        <dbReference type="SAM" id="MobiDB-lite"/>
    </source>
</evidence>
<protein>
    <submittedName>
        <fullName evidence="3">Uncharacterized protein</fullName>
    </submittedName>
</protein>
<sequence length="162" mass="17478">IVIQWQLIRLFFEVAERYVILCVLTYCAPLAFAMGGSKSTGDIFCGWLRMFASMCVLMVFNLMFVKLVLSALSTDPNGAAIIPWAMLVVGIVRMAKKMDGVILRIGLNPALTGDTLGARFPSAFTAMALRSIASVVTRTAVQNTPSAGHRNTSGPPPREGPL</sequence>
<organism evidence="3 4">
    <name type="scientific">Agathobaculum faecis</name>
    <dbReference type="NCBI Taxonomy" id="2763013"/>
    <lineage>
        <taxon>Bacteria</taxon>
        <taxon>Bacillati</taxon>
        <taxon>Bacillota</taxon>
        <taxon>Clostridia</taxon>
        <taxon>Eubacteriales</taxon>
        <taxon>Butyricicoccaceae</taxon>
        <taxon>Agathobaculum</taxon>
    </lineage>
</organism>
<dbReference type="Proteomes" id="UP000606499">
    <property type="component" value="Unassembled WGS sequence"/>
</dbReference>
<comment type="caution">
    <text evidence="3">The sequence shown here is derived from an EMBL/GenBank/DDBJ whole genome shotgun (WGS) entry which is preliminary data.</text>
</comment>
<keyword evidence="2" id="KW-0812">Transmembrane</keyword>
<feature type="non-terminal residue" evidence="3">
    <location>
        <position position="1"/>
    </location>
</feature>
<reference evidence="3" key="1">
    <citation type="submission" date="2020-08" db="EMBL/GenBank/DDBJ databases">
        <title>Genome public.</title>
        <authorList>
            <person name="Liu C."/>
            <person name="Sun Q."/>
        </authorList>
    </citation>
    <scope>NUCLEOTIDE SEQUENCE</scope>
    <source>
        <strain evidence="3">NSJ-28</strain>
    </source>
</reference>